<gene>
    <name evidence="2" type="ORF">BKCO1_2400055</name>
</gene>
<dbReference type="RefSeq" id="XP_020130508.1">
    <property type="nucleotide sequence ID" value="XM_020273153.1"/>
</dbReference>
<dbReference type="Proteomes" id="UP000183809">
    <property type="component" value="Unassembled WGS sequence"/>
</dbReference>
<feature type="region of interest" description="Disordered" evidence="1">
    <location>
        <begin position="80"/>
        <end position="131"/>
    </location>
</feature>
<reference evidence="2 3" key="1">
    <citation type="submission" date="2016-10" db="EMBL/GenBank/DDBJ databases">
        <title>Proteomics and genomics reveal pathogen-plant mechanisms compatible with a hemibiotrophic lifestyle of Diplodia corticola.</title>
        <authorList>
            <person name="Fernandes I."/>
            <person name="De Jonge R."/>
            <person name="Van De Peer Y."/>
            <person name="Devreese B."/>
            <person name="Alves A."/>
            <person name="Esteves A.C."/>
        </authorList>
    </citation>
    <scope>NUCLEOTIDE SEQUENCE [LARGE SCALE GENOMIC DNA]</scope>
    <source>
        <strain evidence="2 3">CBS 112549</strain>
    </source>
</reference>
<feature type="compositionally biased region" description="Pro residues" evidence="1">
    <location>
        <begin position="108"/>
        <end position="119"/>
    </location>
</feature>
<accession>A0A1J9R0U3</accession>
<evidence type="ECO:0000256" key="1">
    <source>
        <dbReference type="SAM" id="MobiDB-lite"/>
    </source>
</evidence>
<name>A0A1J9R0U3_9PEZI</name>
<protein>
    <submittedName>
        <fullName evidence="2">Uncharacterized protein</fullName>
    </submittedName>
</protein>
<organism evidence="2 3">
    <name type="scientific">Diplodia corticola</name>
    <dbReference type="NCBI Taxonomy" id="236234"/>
    <lineage>
        <taxon>Eukaryota</taxon>
        <taxon>Fungi</taxon>
        <taxon>Dikarya</taxon>
        <taxon>Ascomycota</taxon>
        <taxon>Pezizomycotina</taxon>
        <taxon>Dothideomycetes</taxon>
        <taxon>Dothideomycetes incertae sedis</taxon>
        <taxon>Botryosphaeriales</taxon>
        <taxon>Botryosphaeriaceae</taxon>
        <taxon>Diplodia</taxon>
    </lineage>
</organism>
<dbReference type="EMBL" id="MNUE01000024">
    <property type="protein sequence ID" value="OJD34248.1"/>
    <property type="molecule type" value="Genomic_DNA"/>
</dbReference>
<evidence type="ECO:0000313" key="3">
    <source>
        <dbReference type="Proteomes" id="UP000183809"/>
    </source>
</evidence>
<proteinExistence type="predicted"/>
<evidence type="ECO:0000313" key="2">
    <source>
        <dbReference type="EMBL" id="OJD34248.1"/>
    </source>
</evidence>
<comment type="caution">
    <text evidence="2">The sequence shown here is derived from an EMBL/GenBank/DDBJ whole genome shotgun (WGS) entry which is preliminary data.</text>
</comment>
<dbReference type="AlphaFoldDB" id="A0A1J9R0U3"/>
<sequence length="131" mass="14797">MRTYKSKGKARAQDVPEDPIVTREDKWFDAERTRIEEEDRMLAAMMESRLTVHYARKVGESSKGTVPSYFDLLAVVKNARDKPSGTPANKPATKSPAKMPPATMMPATRPPATRPPPAKPQKRKWTKFIPF</sequence>
<feature type="compositionally biased region" description="Low complexity" evidence="1">
    <location>
        <begin position="96"/>
        <end position="107"/>
    </location>
</feature>
<dbReference type="GeneID" id="31013413"/>
<feature type="compositionally biased region" description="Basic residues" evidence="1">
    <location>
        <begin position="120"/>
        <end position="131"/>
    </location>
</feature>
<keyword evidence="3" id="KW-1185">Reference proteome</keyword>